<protein>
    <recommendedName>
        <fullName evidence="5">Transmembrane protein</fullName>
    </recommendedName>
</protein>
<evidence type="ECO:0000256" key="1">
    <source>
        <dbReference type="SAM" id="MobiDB-lite"/>
    </source>
</evidence>
<feature type="region of interest" description="Disordered" evidence="1">
    <location>
        <begin position="276"/>
        <end position="306"/>
    </location>
</feature>
<dbReference type="OrthoDB" id="6160351at2"/>
<feature type="compositionally biased region" description="Basic and acidic residues" evidence="1">
    <location>
        <begin position="284"/>
        <end position="306"/>
    </location>
</feature>
<feature type="transmembrane region" description="Helical" evidence="2">
    <location>
        <begin position="145"/>
        <end position="166"/>
    </location>
</feature>
<dbReference type="Proteomes" id="UP000014463">
    <property type="component" value="Unassembled WGS sequence"/>
</dbReference>
<evidence type="ECO:0008006" key="5">
    <source>
        <dbReference type="Google" id="ProtNLM"/>
    </source>
</evidence>
<sequence>MTDVAVEYAAEAHTSARTQQRPPRECRHSRKFKLFAASGERLPHRHPSVDMSPMHGWQNNTPKQLRALEADPEMAKYEDPKYRHDLLDRWDEECLRHMRPGEPAGALEAMGAVVFFLVLFVTTILSIILLVAFKGLPPKDELITLGLTYGFMYAVPLGMWGGGALLRKLDPNFAARVRPCFSWELNRRTGEVIVYTESRETRLAPQVRYRLPFHEFDCYLQSTPSPQGSPQYYLSLVHYAEEAHVSLAGMFGSTTSHVEQRAAWDMLQRYMDISQPLPDIPGFESDRPRDPTTREHDERTGRDPRFWHDMDDETYATYVSAHQDKLNAFYRR</sequence>
<dbReference type="eggNOG" id="ENOG5031PAH">
    <property type="taxonomic scope" value="Bacteria"/>
</dbReference>
<feature type="transmembrane region" description="Helical" evidence="2">
    <location>
        <begin position="106"/>
        <end position="133"/>
    </location>
</feature>
<proteinExistence type="predicted"/>
<evidence type="ECO:0000313" key="3">
    <source>
        <dbReference type="EMBL" id="EPC04638.1"/>
    </source>
</evidence>
<keyword evidence="2" id="KW-1133">Transmembrane helix</keyword>
<keyword evidence="4" id="KW-1185">Reference proteome</keyword>
<feature type="region of interest" description="Disordered" evidence="1">
    <location>
        <begin position="1"/>
        <end position="25"/>
    </location>
</feature>
<dbReference type="AlphaFoldDB" id="S2KVK3"/>
<name>S2KVK3_LITA3</name>
<keyword evidence="2" id="KW-0472">Membrane</keyword>
<dbReference type="RefSeq" id="WP_016415384.1">
    <property type="nucleotide sequence ID" value="NZ_AUAB01000001.1"/>
</dbReference>
<evidence type="ECO:0000313" key="4">
    <source>
        <dbReference type="Proteomes" id="UP000014463"/>
    </source>
</evidence>
<dbReference type="PATRIC" id="fig|1121939.11.peg.904"/>
<evidence type="ECO:0000256" key="2">
    <source>
        <dbReference type="SAM" id="Phobius"/>
    </source>
</evidence>
<keyword evidence="2" id="KW-0812">Transmembrane</keyword>
<comment type="caution">
    <text evidence="3">The sequence shown here is derived from an EMBL/GenBank/DDBJ whole genome shotgun (WGS) entry which is preliminary data.</text>
</comment>
<gene>
    <name evidence="3" type="ORF">L861_04780</name>
</gene>
<organism evidence="3 4">
    <name type="scientific">Litchfieldella anticariensis (strain DSM 16096 / CECT 5854 / CIP 108499 / LMG 22089 / FP35)</name>
    <name type="common">Halomonas anticariensis</name>
    <dbReference type="NCBI Taxonomy" id="1121939"/>
    <lineage>
        <taxon>Bacteria</taxon>
        <taxon>Pseudomonadati</taxon>
        <taxon>Pseudomonadota</taxon>
        <taxon>Gammaproteobacteria</taxon>
        <taxon>Oceanospirillales</taxon>
        <taxon>Halomonadaceae</taxon>
        <taxon>Litchfieldella</taxon>
    </lineage>
</organism>
<accession>S2KVK3</accession>
<dbReference type="EMBL" id="ASTJ01000011">
    <property type="protein sequence ID" value="EPC04638.1"/>
    <property type="molecule type" value="Genomic_DNA"/>
</dbReference>
<reference evidence="3 4" key="1">
    <citation type="journal article" date="2013" name="Genome Announc.">
        <title>Draft genome sequence of the moderately halophilic gammaproteobacterium Halomonas anticariensis FP35.</title>
        <authorList>
            <person name="Tahrioui A."/>
            <person name="Quesada E."/>
            <person name="Llamas I."/>
        </authorList>
    </citation>
    <scope>NUCLEOTIDE SEQUENCE [LARGE SCALE GENOMIC DNA]</scope>
    <source>
        <strain evidence="4">DSM 16096 / CECT 5854 / LMG 22089 / FP35</strain>
    </source>
</reference>